<dbReference type="SUPFAM" id="SSF82866">
    <property type="entry name" value="Multidrug efflux transporter AcrB transmembrane domain"/>
    <property type="match status" value="2"/>
</dbReference>
<evidence type="ECO:0000313" key="10">
    <source>
        <dbReference type="Proteomes" id="UP000000442"/>
    </source>
</evidence>
<proteinExistence type="inferred from homology"/>
<dbReference type="PANTHER" id="PTHR33406:SF6">
    <property type="entry name" value="MEMBRANE PROTEIN YDGH-RELATED"/>
    <property type="match status" value="1"/>
</dbReference>
<dbReference type="EMBL" id="CP001087">
    <property type="protein sequence ID" value="ACN15667.1"/>
    <property type="molecule type" value="Genomic_DNA"/>
</dbReference>
<feature type="transmembrane region" description="Helical" evidence="7">
    <location>
        <begin position="274"/>
        <end position="297"/>
    </location>
</feature>
<dbReference type="HOGENOM" id="CLU_008861_1_0_7"/>
<keyword evidence="3" id="KW-1003">Cell membrane</keyword>
<feature type="domain" description="Membrane transport protein MMPL" evidence="8">
    <location>
        <begin position="175"/>
        <end position="389"/>
    </location>
</feature>
<dbReference type="PRINTS" id="PR00702">
    <property type="entry name" value="ACRIFLAVINRP"/>
</dbReference>
<dbReference type="KEGG" id="dat:HRM2_25730"/>
<name>C0QH18_DESAH</name>
<evidence type="ECO:0000313" key="9">
    <source>
        <dbReference type="EMBL" id="ACN15667.1"/>
    </source>
</evidence>
<dbReference type="InterPro" id="IPR050545">
    <property type="entry name" value="Mycobact_MmpL"/>
</dbReference>
<evidence type="ECO:0000256" key="6">
    <source>
        <dbReference type="ARBA" id="ARBA00023136"/>
    </source>
</evidence>
<feature type="domain" description="Membrane transport protein MMPL" evidence="8">
    <location>
        <begin position="575"/>
        <end position="786"/>
    </location>
</feature>
<feature type="transmembrane region" description="Helical" evidence="7">
    <location>
        <begin position="377"/>
        <end position="398"/>
    </location>
</feature>
<dbReference type="AlphaFoldDB" id="C0QH18"/>
<protein>
    <submittedName>
        <fullName evidence="9">Membrane protein (RND exporter superfamily)</fullName>
    </submittedName>
</protein>
<dbReference type="eggNOG" id="COG1033">
    <property type="taxonomic scope" value="Bacteria"/>
</dbReference>
<dbReference type="STRING" id="177437.HRM2_25730"/>
<dbReference type="Pfam" id="PF03176">
    <property type="entry name" value="MMPL"/>
    <property type="match status" value="2"/>
</dbReference>
<feature type="transmembrane region" description="Helical" evidence="7">
    <location>
        <begin position="345"/>
        <end position="365"/>
    </location>
</feature>
<accession>C0QH18</accession>
<evidence type="ECO:0000256" key="3">
    <source>
        <dbReference type="ARBA" id="ARBA00022475"/>
    </source>
</evidence>
<reference evidence="9 10" key="1">
    <citation type="journal article" date="2009" name="Environ. Microbiol.">
        <title>Genome sequence of Desulfobacterium autotrophicum HRM2, a marine sulfate reducer oxidizing organic carbon completely to carbon dioxide.</title>
        <authorList>
            <person name="Strittmatter A.W."/>
            <person name="Liesegang H."/>
            <person name="Rabus R."/>
            <person name="Decker I."/>
            <person name="Amann J."/>
            <person name="Andres S."/>
            <person name="Henne A."/>
            <person name="Fricke W.F."/>
            <person name="Martinez-Arias R."/>
            <person name="Bartels D."/>
            <person name="Goesmann A."/>
            <person name="Krause L."/>
            <person name="Puehler A."/>
            <person name="Klenk H.P."/>
            <person name="Richter M."/>
            <person name="Schuler M."/>
            <person name="Gloeckner F.O."/>
            <person name="Meyerdierks A."/>
            <person name="Gottschalk G."/>
            <person name="Amann R."/>
        </authorList>
    </citation>
    <scope>NUCLEOTIDE SEQUENCE [LARGE SCALE GENOMIC DNA]</scope>
    <source>
        <strain evidence="10">ATCC 43914 / DSM 3382 / HRM2</strain>
    </source>
</reference>
<feature type="transmembrane region" description="Helical" evidence="7">
    <location>
        <begin position="54"/>
        <end position="71"/>
    </location>
</feature>
<comment type="subcellular location">
    <subcellularLocation>
        <location evidence="1">Cell membrane</location>
        <topology evidence="1">Multi-pass membrane protein</topology>
    </subcellularLocation>
</comment>
<feature type="transmembrane region" description="Helical" evidence="7">
    <location>
        <begin position="435"/>
        <end position="455"/>
    </location>
</feature>
<keyword evidence="4 7" id="KW-0812">Transmembrane</keyword>
<dbReference type="Gene3D" id="1.20.1640.10">
    <property type="entry name" value="Multidrug efflux transporter AcrB transmembrane domain"/>
    <property type="match status" value="2"/>
</dbReference>
<dbReference type="InterPro" id="IPR004869">
    <property type="entry name" value="MMPL_dom"/>
</dbReference>
<evidence type="ECO:0000259" key="8">
    <source>
        <dbReference type="Pfam" id="PF03176"/>
    </source>
</evidence>
<dbReference type="InterPro" id="IPR001036">
    <property type="entry name" value="Acrflvin-R"/>
</dbReference>
<dbReference type="GO" id="GO:0005886">
    <property type="term" value="C:plasma membrane"/>
    <property type="evidence" value="ECO:0007669"/>
    <property type="project" value="UniProtKB-SubCell"/>
</dbReference>
<keyword evidence="10" id="KW-1185">Reference proteome</keyword>
<comment type="similarity">
    <text evidence="2">Belongs to the resistance-nodulation-cell division (RND) (TC 2.A.6) family. MmpL subfamily.</text>
</comment>
<feature type="transmembrane region" description="Helical" evidence="7">
    <location>
        <begin position="733"/>
        <end position="753"/>
    </location>
</feature>
<evidence type="ECO:0000256" key="5">
    <source>
        <dbReference type="ARBA" id="ARBA00022989"/>
    </source>
</evidence>
<feature type="transmembrane region" description="Helical" evidence="7">
    <location>
        <begin position="246"/>
        <end position="268"/>
    </location>
</feature>
<feature type="transmembrane region" description="Helical" evidence="7">
    <location>
        <begin position="304"/>
        <end position="325"/>
    </location>
</feature>
<feature type="transmembrane region" description="Helical" evidence="7">
    <location>
        <begin position="626"/>
        <end position="647"/>
    </location>
</feature>
<dbReference type="PANTHER" id="PTHR33406">
    <property type="entry name" value="MEMBRANE PROTEIN MJ1562-RELATED"/>
    <property type="match status" value="1"/>
</dbReference>
<evidence type="ECO:0000256" key="2">
    <source>
        <dbReference type="ARBA" id="ARBA00010157"/>
    </source>
</evidence>
<keyword evidence="6 7" id="KW-0472">Membrane</keyword>
<evidence type="ECO:0000256" key="1">
    <source>
        <dbReference type="ARBA" id="ARBA00004651"/>
    </source>
</evidence>
<gene>
    <name evidence="9" type="ordered locus">HRM2_25730</name>
</gene>
<organism evidence="9 10">
    <name type="scientific">Desulforapulum autotrophicum (strain ATCC 43914 / DSM 3382 / VKM B-1955 / HRM2)</name>
    <name type="common">Desulfobacterium autotrophicum</name>
    <dbReference type="NCBI Taxonomy" id="177437"/>
    <lineage>
        <taxon>Bacteria</taxon>
        <taxon>Pseudomonadati</taxon>
        <taxon>Thermodesulfobacteriota</taxon>
        <taxon>Desulfobacteria</taxon>
        <taxon>Desulfobacterales</taxon>
        <taxon>Desulfobacteraceae</taxon>
        <taxon>Desulforapulum</taxon>
    </lineage>
</organism>
<keyword evidence="5 7" id="KW-1133">Transmembrane helix</keyword>
<sequence length="798" mass="87263">MCHSTVSFRGQRSGSQILHSLLVCGKGLPPYATHTPNKTMSVLNATGLIANRRLLMGLLLAFTLVMVVPMAKLKMDSSGVSFHGTDDAAHLAEDRSYRAFIDSFGTDDYILLAVENTLGVSDPGLTARINYIHGQLAAMDGVLKVIDLETIRSSDLFRAVLPPRTSSEQAFFQAIKIVPGLSRLISTDMKTLAFVIKVDNEILNGFHLERRVKQMKQIILTAFPEQSRCYGAGIPVLRAAFERYNLVSALVFGCLGLVFGVLIAFYLFKTLGAALMVLMSSLCAMVWTLGTMGALGIPINLATGLGFGFILVVSTTTVFHVVSAYFQSGKTRRPDLAMIQTLEKTLVPCFMCALTTSAGFLSLTLSPVEMVRQAGVIISLGVVVAFVLTIVIVCFWVPRLFDPGSNDPGNWIENKTTHDLLDRVITQYAVVGFKRPVLCLVGGMVFLVAMIAGIGKIETIKHLTHSLIKNTSESRDLEFIGQRLSTGYSFSIVLEPFDDPFKSRKVWYDMFEFERKIKTIPGVENVESLTTLVFHLALKLSPAGVMPEFVFQQMAAQSRAKDLVRTYFDPGLKKLRLVVHIQNQSSDQIETILGQVKAQADEQFSTTGQVELQGQLIRLKSQTTQLVSSQLFSLVPALTVITLLMMIQLGSPILGGLSLIPNIFPLATIFGTMGWLHIALDPLTIFAAVISFGLSVDDSIHYLTQVKTEILGSDSGTNVAVCLKRAYDKTARALVSTTAVLFLSASGLLFSSFTHVFSLGVLICLASISALVADIVFMPAVIVLFNPLERYRRRQLNG</sequence>
<evidence type="ECO:0000256" key="4">
    <source>
        <dbReference type="ARBA" id="ARBA00022692"/>
    </source>
</evidence>
<dbReference type="GO" id="GO:0022857">
    <property type="term" value="F:transmembrane transporter activity"/>
    <property type="evidence" value="ECO:0007669"/>
    <property type="project" value="InterPro"/>
</dbReference>
<evidence type="ECO:0000256" key="7">
    <source>
        <dbReference type="SAM" id="Phobius"/>
    </source>
</evidence>
<feature type="transmembrane region" description="Helical" evidence="7">
    <location>
        <begin position="759"/>
        <end position="785"/>
    </location>
</feature>
<dbReference type="Proteomes" id="UP000000442">
    <property type="component" value="Chromosome"/>
</dbReference>